<evidence type="ECO:0000256" key="8">
    <source>
        <dbReference type="ARBA" id="ARBA00023136"/>
    </source>
</evidence>
<dbReference type="InterPro" id="IPR018108">
    <property type="entry name" value="MCP_transmembrane"/>
</dbReference>
<dbReference type="InterPro" id="IPR023395">
    <property type="entry name" value="MCP_dom_sf"/>
</dbReference>
<dbReference type="Proteomes" id="UP001327560">
    <property type="component" value="Chromosome 2"/>
</dbReference>
<dbReference type="EMBL" id="CP136891">
    <property type="protein sequence ID" value="WOK97949.1"/>
    <property type="molecule type" value="Genomic_DNA"/>
</dbReference>
<gene>
    <name evidence="10" type="ORF">Cni_G06657</name>
</gene>
<evidence type="ECO:0000313" key="11">
    <source>
        <dbReference type="Proteomes" id="UP001327560"/>
    </source>
</evidence>
<dbReference type="PANTHER" id="PTHR45788:SF2">
    <property type="entry name" value="SUCCINATE_FUMARATE MITOCHONDRIAL TRANSPORTER"/>
    <property type="match status" value="1"/>
</dbReference>
<dbReference type="GO" id="GO:0031966">
    <property type="term" value="C:mitochondrial membrane"/>
    <property type="evidence" value="ECO:0007669"/>
    <property type="project" value="UniProtKB-SubCell"/>
</dbReference>
<accession>A0AAQ3JZ16</accession>
<protein>
    <submittedName>
        <fullName evidence="10">Mitochondrial succinate-fumarate transporter 1-like</fullName>
    </submittedName>
</protein>
<reference evidence="10 11" key="1">
    <citation type="submission" date="2023-10" db="EMBL/GenBank/DDBJ databases">
        <title>Chromosome-scale genome assembly provides insights into flower coloration mechanisms of Canna indica.</title>
        <authorList>
            <person name="Li C."/>
        </authorList>
    </citation>
    <scope>NUCLEOTIDE SEQUENCE [LARGE SCALE GENOMIC DNA]</scope>
    <source>
        <tissue evidence="10">Flower</tissue>
    </source>
</reference>
<evidence type="ECO:0000256" key="3">
    <source>
        <dbReference type="ARBA" id="ARBA00022448"/>
    </source>
</evidence>
<dbReference type="Gene3D" id="1.50.40.10">
    <property type="entry name" value="Mitochondrial carrier domain"/>
    <property type="match status" value="1"/>
</dbReference>
<keyword evidence="8" id="KW-0472">Membrane</keyword>
<evidence type="ECO:0000256" key="6">
    <source>
        <dbReference type="ARBA" id="ARBA00022989"/>
    </source>
</evidence>
<organism evidence="10 11">
    <name type="scientific">Canna indica</name>
    <name type="common">Indian-shot</name>
    <dbReference type="NCBI Taxonomy" id="4628"/>
    <lineage>
        <taxon>Eukaryota</taxon>
        <taxon>Viridiplantae</taxon>
        <taxon>Streptophyta</taxon>
        <taxon>Embryophyta</taxon>
        <taxon>Tracheophyta</taxon>
        <taxon>Spermatophyta</taxon>
        <taxon>Magnoliopsida</taxon>
        <taxon>Liliopsida</taxon>
        <taxon>Zingiberales</taxon>
        <taxon>Cannaceae</taxon>
        <taxon>Canna</taxon>
    </lineage>
</organism>
<keyword evidence="5" id="KW-0677">Repeat</keyword>
<proteinExistence type="inferred from homology"/>
<keyword evidence="6" id="KW-1133">Transmembrane helix</keyword>
<keyword evidence="3" id="KW-0813">Transport</keyword>
<evidence type="ECO:0000313" key="10">
    <source>
        <dbReference type="EMBL" id="WOK97949.1"/>
    </source>
</evidence>
<dbReference type="AlphaFoldDB" id="A0AAQ3JZ16"/>
<keyword evidence="11" id="KW-1185">Reference proteome</keyword>
<dbReference type="SUPFAM" id="SSF103506">
    <property type="entry name" value="Mitochondrial carrier"/>
    <property type="match status" value="1"/>
</dbReference>
<comment type="subcellular location">
    <subcellularLocation>
        <location evidence="1">Mitochondrion membrane</location>
        <topology evidence="1">Multi-pass membrane protein</topology>
    </subcellularLocation>
</comment>
<dbReference type="GO" id="GO:0005469">
    <property type="term" value="F:succinate:fumarate antiporter activity"/>
    <property type="evidence" value="ECO:0007669"/>
    <property type="project" value="TreeGrafter"/>
</dbReference>
<comment type="similarity">
    <text evidence="2">Belongs to the mitochondrial carrier (TC 2.A.29) family.</text>
</comment>
<keyword evidence="7" id="KW-0496">Mitochondrion</keyword>
<sequence>MAATTAPASESSRRSNVSSTLPYMRAVAGSLGGVMEACCLQPIDVIKMRVQRHDGSANGGGGALYKSLTPFVTHLTLKYALRMCSNAALQSALNDASTGELEISPTEGGSPPLPPPTEPSSATSGR</sequence>
<keyword evidence="4" id="KW-0812">Transmembrane</keyword>
<evidence type="ECO:0000256" key="7">
    <source>
        <dbReference type="ARBA" id="ARBA00023128"/>
    </source>
</evidence>
<dbReference type="Pfam" id="PF00153">
    <property type="entry name" value="Mito_carr"/>
    <property type="match status" value="1"/>
</dbReference>
<feature type="region of interest" description="Disordered" evidence="9">
    <location>
        <begin position="95"/>
        <end position="126"/>
    </location>
</feature>
<evidence type="ECO:0000256" key="9">
    <source>
        <dbReference type="SAM" id="MobiDB-lite"/>
    </source>
</evidence>
<evidence type="ECO:0000256" key="1">
    <source>
        <dbReference type="ARBA" id="ARBA00004225"/>
    </source>
</evidence>
<evidence type="ECO:0000256" key="2">
    <source>
        <dbReference type="ARBA" id="ARBA00006375"/>
    </source>
</evidence>
<evidence type="ECO:0000256" key="5">
    <source>
        <dbReference type="ARBA" id="ARBA00022737"/>
    </source>
</evidence>
<dbReference type="PANTHER" id="PTHR45788">
    <property type="entry name" value="SUCCINATE/FUMARATE MITOCHONDRIAL TRANSPORTER-RELATED"/>
    <property type="match status" value="1"/>
</dbReference>
<dbReference type="InterPro" id="IPR049563">
    <property type="entry name" value="TXTP-like"/>
</dbReference>
<name>A0AAQ3JZ16_9LILI</name>
<evidence type="ECO:0000256" key="4">
    <source>
        <dbReference type="ARBA" id="ARBA00022692"/>
    </source>
</evidence>